<dbReference type="eggNOG" id="COG1609">
    <property type="taxonomic scope" value="Bacteria"/>
</dbReference>
<feature type="domain" description="Transcriptional regulator LacI/GalR-like sensor" evidence="4">
    <location>
        <begin position="89"/>
        <end position="242"/>
    </location>
</feature>
<dbReference type="GO" id="GO:0003700">
    <property type="term" value="F:DNA-binding transcription factor activity"/>
    <property type="evidence" value="ECO:0007669"/>
    <property type="project" value="TreeGrafter"/>
</dbReference>
<evidence type="ECO:0000313" key="5">
    <source>
        <dbReference type="EMBL" id="ADK79925.1"/>
    </source>
</evidence>
<evidence type="ECO:0000256" key="3">
    <source>
        <dbReference type="ARBA" id="ARBA00023163"/>
    </source>
</evidence>
<evidence type="ECO:0000259" key="4">
    <source>
        <dbReference type="Pfam" id="PF13377"/>
    </source>
</evidence>
<dbReference type="PANTHER" id="PTHR30146:SF154">
    <property type="entry name" value="TRANSCRIPTION REGULATOR, MEMBER OF GALR FAMILY"/>
    <property type="match status" value="1"/>
</dbReference>
<evidence type="ECO:0000256" key="1">
    <source>
        <dbReference type="ARBA" id="ARBA00023015"/>
    </source>
</evidence>
<organism evidence="5 6">
    <name type="scientific">Sediminispirochaeta smaragdinae (strain DSM 11293 / JCM 15392 / SEBR 4228)</name>
    <name type="common">Spirochaeta smaragdinae</name>
    <dbReference type="NCBI Taxonomy" id="573413"/>
    <lineage>
        <taxon>Bacteria</taxon>
        <taxon>Pseudomonadati</taxon>
        <taxon>Spirochaetota</taxon>
        <taxon>Spirochaetia</taxon>
        <taxon>Spirochaetales</taxon>
        <taxon>Spirochaetaceae</taxon>
        <taxon>Sediminispirochaeta</taxon>
    </lineage>
</organism>
<keyword evidence="3" id="KW-0804">Transcription</keyword>
<dbReference type="STRING" id="573413.Spirs_0790"/>
<proteinExistence type="predicted"/>
<dbReference type="PANTHER" id="PTHR30146">
    <property type="entry name" value="LACI-RELATED TRANSCRIPTIONAL REPRESSOR"/>
    <property type="match status" value="1"/>
</dbReference>
<dbReference type="HOGENOM" id="CLU_1142030_0_0_12"/>
<reference evidence="5 6" key="1">
    <citation type="journal article" date="2010" name="Stand. Genomic Sci.">
        <title>Complete genome sequence of Spirochaeta smaragdinae type strain (SEBR 4228).</title>
        <authorList>
            <person name="Mavromatis K."/>
            <person name="Yasawong M."/>
            <person name="Chertkov O."/>
            <person name="Lapidus A."/>
            <person name="Lucas S."/>
            <person name="Nolan M."/>
            <person name="Del Rio T.G."/>
            <person name="Tice H."/>
            <person name="Cheng J.F."/>
            <person name="Pitluck S."/>
            <person name="Liolios K."/>
            <person name="Ivanova N."/>
            <person name="Tapia R."/>
            <person name="Han C."/>
            <person name="Bruce D."/>
            <person name="Goodwin L."/>
            <person name="Pati A."/>
            <person name="Chen A."/>
            <person name="Palaniappan K."/>
            <person name="Land M."/>
            <person name="Hauser L."/>
            <person name="Chang Y.J."/>
            <person name="Jeffries C.D."/>
            <person name="Detter J.C."/>
            <person name="Rohde M."/>
            <person name="Brambilla E."/>
            <person name="Spring S."/>
            <person name="Goker M."/>
            <person name="Sikorski J."/>
            <person name="Woyke T."/>
            <person name="Bristow J."/>
            <person name="Eisen J.A."/>
            <person name="Markowitz V."/>
            <person name="Hugenholtz P."/>
            <person name="Klenk H.P."/>
            <person name="Kyrpides N.C."/>
        </authorList>
    </citation>
    <scope>NUCLEOTIDE SEQUENCE [LARGE SCALE GENOMIC DNA]</scope>
    <source>
        <strain evidence="6">DSM 11293 / JCM 15392 / SEBR 4228</strain>
    </source>
</reference>
<dbReference type="Pfam" id="PF13377">
    <property type="entry name" value="Peripla_BP_3"/>
    <property type="match status" value="1"/>
</dbReference>
<keyword evidence="2" id="KW-0238">DNA-binding</keyword>
<protein>
    <submittedName>
        <fullName evidence="5">GntR family transcriptional regulator</fullName>
    </submittedName>
</protein>
<dbReference type="EMBL" id="CP002116">
    <property type="protein sequence ID" value="ADK79925.1"/>
    <property type="molecule type" value="Genomic_DNA"/>
</dbReference>
<dbReference type="GO" id="GO:0000976">
    <property type="term" value="F:transcription cis-regulatory region binding"/>
    <property type="evidence" value="ECO:0007669"/>
    <property type="project" value="TreeGrafter"/>
</dbReference>
<dbReference type="AlphaFoldDB" id="E1RC45"/>
<sequence length="243" mass="27795">MGSVDSVIQSSSLDIAEFYIQQKVEGVFLAPFELMQNGRDLTRAIVEHLKAQNIQVVLIDSAYELFPKSSGIDLVSIDNFRAGYTLSMHYLEKQEKRVDFIMPRFPGETVKLRHRGFYSALIYHGIQPSPEWSHVYEESDNLGRRLKKNGVRNIICSNDWIALKLMKQLQHQGFQIPEDFRIAGFDNSMFAQTCTPGLTSIDQPCDILARTAVEIMIKRLSDPDSVPIQYYSDFTLYIRDSTS</sequence>
<accession>E1RC45</accession>
<keyword evidence="1" id="KW-0805">Transcription regulation</keyword>
<name>E1RC45_SEDSS</name>
<dbReference type="SUPFAM" id="SSF53822">
    <property type="entry name" value="Periplasmic binding protein-like I"/>
    <property type="match status" value="1"/>
</dbReference>
<keyword evidence="6" id="KW-1185">Reference proteome</keyword>
<evidence type="ECO:0000313" key="6">
    <source>
        <dbReference type="Proteomes" id="UP000002318"/>
    </source>
</evidence>
<dbReference type="InterPro" id="IPR028082">
    <property type="entry name" value="Peripla_BP_I"/>
</dbReference>
<dbReference type="Proteomes" id="UP000002318">
    <property type="component" value="Chromosome"/>
</dbReference>
<evidence type="ECO:0000256" key="2">
    <source>
        <dbReference type="ARBA" id="ARBA00023125"/>
    </source>
</evidence>
<dbReference type="OrthoDB" id="9772505at2"/>
<dbReference type="Gene3D" id="3.40.50.2300">
    <property type="match status" value="2"/>
</dbReference>
<dbReference type="InterPro" id="IPR046335">
    <property type="entry name" value="LacI/GalR-like_sensor"/>
</dbReference>
<gene>
    <name evidence="5" type="ordered locus">Spirs_0790</name>
</gene>
<dbReference type="KEGG" id="ssm:Spirs_0790"/>